<organism evidence="2 3">
    <name type="scientific">Fusarium solani</name>
    <name type="common">Filamentous fungus</name>
    <dbReference type="NCBI Taxonomy" id="169388"/>
    <lineage>
        <taxon>Eukaryota</taxon>
        <taxon>Fungi</taxon>
        <taxon>Dikarya</taxon>
        <taxon>Ascomycota</taxon>
        <taxon>Pezizomycotina</taxon>
        <taxon>Sordariomycetes</taxon>
        <taxon>Hypocreomycetidae</taxon>
        <taxon>Hypocreales</taxon>
        <taxon>Nectriaceae</taxon>
        <taxon>Fusarium</taxon>
        <taxon>Fusarium solani species complex</taxon>
    </lineage>
</organism>
<sequence>MPCRAVVSAQASASVLLSTPPASDAWHSSIHHSLMHSRPLLIAAAHETLALIYCDTHVRHPHKTIAHRPCPCQRQENHGTSPKLAWPESHKTRCMCIQIRPTPRTPPIVYSLRNAHQPNPYRNALNDLFARGDGTAPTPSMLPRPVSRSRPPRMFGVFAQNAQM</sequence>
<dbReference type="AlphaFoldDB" id="A0A9P9RBM6"/>
<evidence type="ECO:0000256" key="1">
    <source>
        <dbReference type="SAM" id="MobiDB-lite"/>
    </source>
</evidence>
<accession>A0A9P9RBM6</accession>
<comment type="caution">
    <text evidence="2">The sequence shown here is derived from an EMBL/GenBank/DDBJ whole genome shotgun (WGS) entry which is preliminary data.</text>
</comment>
<proteinExistence type="predicted"/>
<evidence type="ECO:0000313" key="3">
    <source>
        <dbReference type="Proteomes" id="UP000736672"/>
    </source>
</evidence>
<protein>
    <submittedName>
        <fullName evidence="2">Uncharacterized protein</fullName>
    </submittedName>
</protein>
<reference evidence="2" key="1">
    <citation type="journal article" date="2021" name="Nat. Commun.">
        <title>Genetic determinants of endophytism in the Arabidopsis root mycobiome.</title>
        <authorList>
            <person name="Mesny F."/>
            <person name="Miyauchi S."/>
            <person name="Thiergart T."/>
            <person name="Pickel B."/>
            <person name="Atanasova L."/>
            <person name="Karlsson M."/>
            <person name="Huettel B."/>
            <person name="Barry K.W."/>
            <person name="Haridas S."/>
            <person name="Chen C."/>
            <person name="Bauer D."/>
            <person name="Andreopoulos W."/>
            <person name="Pangilinan J."/>
            <person name="LaButti K."/>
            <person name="Riley R."/>
            <person name="Lipzen A."/>
            <person name="Clum A."/>
            <person name="Drula E."/>
            <person name="Henrissat B."/>
            <person name="Kohler A."/>
            <person name="Grigoriev I.V."/>
            <person name="Martin F.M."/>
            <person name="Hacquard S."/>
        </authorList>
    </citation>
    <scope>NUCLEOTIDE SEQUENCE</scope>
    <source>
        <strain evidence="2">FSSC 5 MPI-SDFR-AT-0091</strain>
    </source>
</reference>
<gene>
    <name evidence="2" type="ORF">B0J15DRAFT_190522</name>
</gene>
<name>A0A9P9RBM6_FUSSL</name>
<feature type="compositionally biased region" description="Low complexity" evidence="1">
    <location>
        <begin position="143"/>
        <end position="152"/>
    </location>
</feature>
<evidence type="ECO:0000313" key="2">
    <source>
        <dbReference type="EMBL" id="KAH7272874.1"/>
    </source>
</evidence>
<dbReference type="EMBL" id="JAGTJS010000003">
    <property type="protein sequence ID" value="KAH7272874.1"/>
    <property type="molecule type" value="Genomic_DNA"/>
</dbReference>
<keyword evidence="3" id="KW-1185">Reference proteome</keyword>
<dbReference type="Proteomes" id="UP000736672">
    <property type="component" value="Unassembled WGS sequence"/>
</dbReference>
<feature type="region of interest" description="Disordered" evidence="1">
    <location>
        <begin position="132"/>
        <end position="152"/>
    </location>
</feature>